<dbReference type="PIRSF" id="PIRSF005211">
    <property type="entry name" value="Ab_hydro_YheT"/>
    <property type="match status" value="1"/>
</dbReference>
<dbReference type="PROSITE" id="PS01133">
    <property type="entry name" value="UPF0017"/>
    <property type="match status" value="1"/>
</dbReference>
<dbReference type="eggNOG" id="COG0429">
    <property type="taxonomic scope" value="Bacteria"/>
</dbReference>
<dbReference type="InterPro" id="IPR029058">
    <property type="entry name" value="AB_hydrolase_fold"/>
</dbReference>
<evidence type="ECO:0000313" key="6">
    <source>
        <dbReference type="EMBL" id="AHG88720.1"/>
    </source>
</evidence>
<dbReference type="InterPro" id="IPR050960">
    <property type="entry name" value="AB_hydrolase_4_sf"/>
</dbReference>
<feature type="active site" description="Charge relay system" evidence="4">
    <location>
        <position position="306"/>
    </location>
</feature>
<protein>
    <recommendedName>
        <fullName evidence="5">AB hydrolase-1 domain-containing protein</fullName>
    </recommendedName>
</protein>
<feature type="active site" description="Charge relay system" evidence="4">
    <location>
        <position position="275"/>
    </location>
</feature>
<keyword evidence="2" id="KW-0719">Serine esterase</keyword>
<keyword evidence="3" id="KW-0378">Hydrolase</keyword>
<dbReference type="InterPro" id="IPR012020">
    <property type="entry name" value="ABHD4"/>
</dbReference>
<gene>
    <name evidence="6" type="ORF">J421_1183</name>
</gene>
<name>W0REH8_9BACT</name>
<feature type="domain" description="AB hydrolase-1" evidence="5">
    <location>
        <begin position="68"/>
        <end position="310"/>
    </location>
</feature>
<evidence type="ECO:0000256" key="1">
    <source>
        <dbReference type="ARBA" id="ARBA00010884"/>
    </source>
</evidence>
<comment type="similarity">
    <text evidence="1">Belongs to the AB hydrolase superfamily. AB hydrolase 4 family.</text>
</comment>
<evidence type="ECO:0000256" key="2">
    <source>
        <dbReference type="ARBA" id="ARBA00022487"/>
    </source>
</evidence>
<dbReference type="Proteomes" id="UP000019151">
    <property type="component" value="Chromosome"/>
</dbReference>
<dbReference type="STRING" id="861299.J421_1183"/>
<sequence length="334" mass="37307">MAQYTVGMAHAPHPFRAPWWARNPHVQTMWGKFVRRARPVPTRLERWDTPDGDFVDLVRLDAAAPDRPRLLLLHGLEGGERSHYAQGLFGEARRRGWAMDLLLHRTCGPEMNRTRRFYHSGETSDVAFVVDRLARETPARPLGICGVSLGGNVLLKYLGERGPEVPGAVFAAIAVSVPYDLARGARHIGRGFARVYERNFLRSLRGKVVAKRERFPDLADDATLRRARSIWDFDDVVTAPVHGFRDAADYYARSSALGFLAGVHVPTLLLSAADDPFLPAAVLDEVRAAAADNPALYVEFTAHGGHVGFVGGRAPWRVEYYAERRTFEFLGERL</sequence>
<dbReference type="GO" id="GO:0034338">
    <property type="term" value="F:short-chain carboxylesterase activity"/>
    <property type="evidence" value="ECO:0007669"/>
    <property type="project" value="TreeGrafter"/>
</dbReference>
<evidence type="ECO:0000259" key="5">
    <source>
        <dbReference type="Pfam" id="PF00561"/>
    </source>
</evidence>
<dbReference type="Gene3D" id="3.40.50.1820">
    <property type="entry name" value="alpha/beta hydrolase"/>
    <property type="match status" value="1"/>
</dbReference>
<evidence type="ECO:0000256" key="3">
    <source>
        <dbReference type="ARBA" id="ARBA00022801"/>
    </source>
</evidence>
<dbReference type="SUPFAM" id="SSF53474">
    <property type="entry name" value="alpha/beta-Hydrolases"/>
    <property type="match status" value="1"/>
</dbReference>
<keyword evidence="7" id="KW-1185">Reference proteome</keyword>
<dbReference type="InterPro" id="IPR000073">
    <property type="entry name" value="AB_hydrolase_1"/>
</dbReference>
<dbReference type="Pfam" id="PF00561">
    <property type="entry name" value="Abhydrolase_1"/>
    <property type="match status" value="1"/>
</dbReference>
<dbReference type="EMBL" id="CP007128">
    <property type="protein sequence ID" value="AHG88720.1"/>
    <property type="molecule type" value="Genomic_DNA"/>
</dbReference>
<dbReference type="PANTHER" id="PTHR10794">
    <property type="entry name" value="ABHYDROLASE DOMAIN-CONTAINING PROTEIN"/>
    <property type="match status" value="1"/>
</dbReference>
<evidence type="ECO:0000256" key="4">
    <source>
        <dbReference type="PIRSR" id="PIRSR005211-1"/>
    </source>
</evidence>
<proteinExistence type="inferred from homology"/>
<dbReference type="PATRIC" id="fig|861299.3.peg.1199"/>
<evidence type="ECO:0000313" key="7">
    <source>
        <dbReference type="Proteomes" id="UP000019151"/>
    </source>
</evidence>
<dbReference type="PANTHER" id="PTHR10794:SF94">
    <property type="entry name" value="ESTERASE YHET-RELATED"/>
    <property type="match status" value="1"/>
</dbReference>
<accession>W0REH8</accession>
<dbReference type="AlphaFoldDB" id="W0REH8"/>
<dbReference type="KEGG" id="gba:J421_1183"/>
<dbReference type="GO" id="GO:0047372">
    <property type="term" value="F:monoacylglycerol lipase activity"/>
    <property type="evidence" value="ECO:0007669"/>
    <property type="project" value="TreeGrafter"/>
</dbReference>
<feature type="active site" description="Charge relay system" evidence="4">
    <location>
        <position position="148"/>
    </location>
</feature>
<dbReference type="InterPro" id="IPR000952">
    <property type="entry name" value="AB_hydrolase_4_CS"/>
</dbReference>
<dbReference type="HOGENOM" id="CLU_032487_0_0_0"/>
<dbReference type="InParanoid" id="W0REH8"/>
<organism evidence="6 7">
    <name type="scientific">Gemmatirosa kalamazoonensis</name>
    <dbReference type="NCBI Taxonomy" id="861299"/>
    <lineage>
        <taxon>Bacteria</taxon>
        <taxon>Pseudomonadati</taxon>
        <taxon>Gemmatimonadota</taxon>
        <taxon>Gemmatimonadia</taxon>
        <taxon>Gemmatimonadales</taxon>
        <taxon>Gemmatimonadaceae</taxon>
        <taxon>Gemmatirosa</taxon>
    </lineage>
</organism>
<reference evidence="6 7" key="1">
    <citation type="journal article" date="2014" name="Genome Announc.">
        <title>Genome Sequence and Methylome of Soil Bacterium Gemmatirosa kalamazoonensis KBS708T, a Member of the Rarely Cultivated Gemmatimonadetes Phylum.</title>
        <authorList>
            <person name="Debruyn J.M."/>
            <person name="Radosevich M."/>
            <person name="Wommack K.E."/>
            <person name="Polson S.W."/>
            <person name="Hauser L.J."/>
            <person name="Fawaz M.N."/>
            <person name="Korlach J."/>
            <person name="Tsai Y.C."/>
        </authorList>
    </citation>
    <scope>NUCLEOTIDE SEQUENCE [LARGE SCALE GENOMIC DNA]</scope>
    <source>
        <strain evidence="6 7">KBS708</strain>
    </source>
</reference>